<dbReference type="AlphaFoldDB" id="A0A8S1MH58"/>
<dbReference type="Proteomes" id="UP000692954">
    <property type="component" value="Unassembled WGS sequence"/>
</dbReference>
<accession>A0A8S1MH58</accession>
<proteinExistence type="predicted"/>
<reference evidence="1" key="1">
    <citation type="submission" date="2021-01" db="EMBL/GenBank/DDBJ databases">
        <authorList>
            <consortium name="Genoscope - CEA"/>
            <person name="William W."/>
        </authorList>
    </citation>
    <scope>NUCLEOTIDE SEQUENCE</scope>
</reference>
<sequence>MKKQNFHRNGGTKKKHLTFDQKVMVLKKLGPKPSKLRIQAMAQQYNISSSTIMNWIEKGIWTQMPSVLPELDFQLNKQKLKIQRENFIELDETDQNNTRNPKKEIDEPQQSLYDQIEIIL</sequence>
<organism evidence="1 2">
    <name type="scientific">Paramecium sonneborni</name>
    <dbReference type="NCBI Taxonomy" id="65129"/>
    <lineage>
        <taxon>Eukaryota</taxon>
        <taxon>Sar</taxon>
        <taxon>Alveolata</taxon>
        <taxon>Ciliophora</taxon>
        <taxon>Intramacronucleata</taxon>
        <taxon>Oligohymenophorea</taxon>
        <taxon>Peniculida</taxon>
        <taxon>Parameciidae</taxon>
        <taxon>Paramecium</taxon>
    </lineage>
</organism>
<keyword evidence="2" id="KW-1185">Reference proteome</keyword>
<evidence type="ECO:0000313" key="1">
    <source>
        <dbReference type="EMBL" id="CAD8077003.1"/>
    </source>
</evidence>
<gene>
    <name evidence="1" type="ORF">PSON_ATCC_30995.1.T0350277</name>
</gene>
<name>A0A8S1MH58_9CILI</name>
<dbReference type="EMBL" id="CAJJDN010000035">
    <property type="protein sequence ID" value="CAD8077003.1"/>
    <property type="molecule type" value="Genomic_DNA"/>
</dbReference>
<evidence type="ECO:0008006" key="3">
    <source>
        <dbReference type="Google" id="ProtNLM"/>
    </source>
</evidence>
<comment type="caution">
    <text evidence="1">The sequence shown here is derived from an EMBL/GenBank/DDBJ whole genome shotgun (WGS) entry which is preliminary data.</text>
</comment>
<evidence type="ECO:0000313" key="2">
    <source>
        <dbReference type="Proteomes" id="UP000692954"/>
    </source>
</evidence>
<dbReference type="OrthoDB" id="287556at2759"/>
<protein>
    <recommendedName>
        <fullName evidence="3">HTH psq-type domain-containing protein</fullName>
    </recommendedName>
</protein>